<reference evidence="2" key="2">
    <citation type="journal article" date="2000" name="Genome Res.">
        <title>Normalization and subtraction of cap-trapper-selected cDNAs to prepare full-length cDNA libraries for rapid discovery of new genes.</title>
        <authorList>
            <person name="Carninci P."/>
            <person name="Shibata Y."/>
            <person name="Hayatsu N."/>
            <person name="Sugahara Y."/>
            <person name="Shibata K."/>
            <person name="Itoh M."/>
            <person name="Konno H."/>
            <person name="Okazaki Y."/>
            <person name="Muramatsu M."/>
            <person name="Hayashizaki Y."/>
        </authorList>
    </citation>
    <scope>NUCLEOTIDE SEQUENCE</scope>
    <source>
        <strain evidence="2">C57BL/6J</strain>
        <tissue evidence="2">Testis</tissue>
    </source>
</reference>
<organism evidence="2">
    <name type="scientific">Mus musculus</name>
    <name type="common">Mouse</name>
    <dbReference type="NCBI Taxonomy" id="10090"/>
    <lineage>
        <taxon>Eukaryota</taxon>
        <taxon>Metazoa</taxon>
        <taxon>Chordata</taxon>
        <taxon>Craniata</taxon>
        <taxon>Vertebrata</taxon>
        <taxon>Euteleostomi</taxon>
        <taxon>Mammalia</taxon>
        <taxon>Eutheria</taxon>
        <taxon>Euarchontoglires</taxon>
        <taxon>Glires</taxon>
        <taxon>Rodentia</taxon>
        <taxon>Myomorpha</taxon>
        <taxon>Muroidea</taxon>
        <taxon>Muridae</taxon>
        <taxon>Murinae</taxon>
        <taxon>Mus</taxon>
        <taxon>Mus</taxon>
    </lineage>
</organism>
<reference evidence="2" key="1">
    <citation type="journal article" date="1999" name="Methods Enzymol.">
        <title>High-efficiency full-length cDNA cloning.</title>
        <authorList>
            <person name="Carninci P."/>
            <person name="Hayashizaki Y."/>
        </authorList>
    </citation>
    <scope>NUCLEOTIDE SEQUENCE</scope>
    <source>
        <strain evidence="2">C57BL/6J</strain>
        <tissue evidence="2">Testis</tissue>
    </source>
</reference>
<evidence type="ECO:0000313" key="2">
    <source>
        <dbReference type="EMBL" id="BAB24731.1"/>
    </source>
</evidence>
<feature type="compositionally biased region" description="Low complexity" evidence="1">
    <location>
        <begin position="26"/>
        <end position="44"/>
    </location>
</feature>
<feature type="region of interest" description="Disordered" evidence="1">
    <location>
        <begin position="1"/>
        <end position="105"/>
    </location>
</feature>
<sequence length="137" mass="14984">GWPSSLSWLELQTCSPPEQRWKQRRASAAPHSASSLQPRPSRGGARARARGCVRVGGGGRRGPSREVPSPRPLRRWTARGRGSDETPPTNAQVGRALVLGTPPRRPQNQSLKWLLATENLSANVSNANPREIIIDTR</sequence>
<name>Q9CVS2_MOUSE</name>
<feature type="compositionally biased region" description="Polar residues" evidence="1">
    <location>
        <begin position="1"/>
        <end position="16"/>
    </location>
</feature>
<proteinExistence type="evidence at transcript level"/>
<dbReference type="MGI" id="MGI:3704315">
    <property type="gene designation" value="1700051O22Rik"/>
</dbReference>
<accession>Q9CVS2</accession>
<gene>
    <name evidence="3" type="primary">1700051O22Rik</name>
</gene>
<dbReference type="AGR" id="MGI:3704315"/>
<reference evidence="2" key="4">
    <citation type="submission" date="2000-07" db="EMBL/GenBank/DDBJ databases">
        <authorList>
            <person name="Adachi J."/>
            <person name="Aizawa K."/>
            <person name="Akahira S."/>
            <person name="Akimura T."/>
            <person name="Arai A."/>
            <person name="Aono H."/>
            <person name="Arakawa T."/>
            <person name="Bono H."/>
            <person name="Carninci P."/>
            <person name="Fukuda S."/>
            <person name="Fukunishi Y."/>
            <person name="Furuno M."/>
            <person name="Hanagaki T."/>
            <person name="Hara A."/>
            <person name="Hayatsu N."/>
            <person name="Hiramoto K."/>
            <person name="Hiraoka T."/>
            <person name="Hori F."/>
            <person name="Imotani K."/>
            <person name="Ishii Y."/>
            <person name="Itoh M."/>
            <person name="Izawa M."/>
            <person name="Kasukawa T."/>
            <person name="Kato H."/>
            <person name="Kawai J."/>
            <person name="Kojima Y."/>
            <person name="Konno H."/>
            <person name="Kouda M."/>
            <person name="Koya S."/>
            <person name="Kurihara C."/>
            <person name="Matsuyama T."/>
            <person name="Miyazaki A."/>
            <person name="Nishi K."/>
            <person name="Nomura K."/>
            <person name="Numazaki R."/>
            <person name="Ohno M."/>
            <person name="Okazaki Y."/>
            <person name="Okido T."/>
            <person name="Owa C."/>
            <person name="Saito H."/>
            <person name="Saito R."/>
            <person name="Sakai C."/>
            <person name="Sakai K."/>
            <person name="Sano H."/>
            <person name="Sasaki D."/>
            <person name="Shibata K."/>
            <person name="Shibata Y."/>
            <person name="Shinagawa A."/>
            <person name="Shiraki T."/>
            <person name="Sogabe Y."/>
            <person name="Suzuki H."/>
            <person name="Tagami M."/>
            <person name="Tagawa A."/>
            <person name="Takahashi F."/>
            <person name="Tanaka T."/>
            <person name="Tejima Y."/>
            <person name="Toya T."/>
            <person name="Yamamura T."/>
            <person name="Yasunishi A."/>
            <person name="Yoshida K."/>
            <person name="Yoshino M."/>
            <person name="Muramatsu M."/>
            <person name="Hayashizaki Y."/>
        </authorList>
    </citation>
    <scope>NUCLEOTIDE SEQUENCE</scope>
    <source>
        <strain evidence="2">C57BL/6J</strain>
        <tissue evidence="2">Testis</tissue>
    </source>
</reference>
<dbReference type="EMBL" id="AK006764">
    <property type="protein sequence ID" value="BAB24731.1"/>
    <property type="molecule type" value="mRNA"/>
</dbReference>
<reference evidence="2" key="5">
    <citation type="journal article" date="2001" name="Nature">
        <title>Functional annotation of a full-length mouse cDNA collection.</title>
        <authorList>
            <consortium name="The RIKEN Genome Exploration Research Group Phase II Team and the FANTOM Consortium"/>
        </authorList>
    </citation>
    <scope>NUCLEOTIDE SEQUENCE</scope>
    <source>
        <strain evidence="2">C57BL/6J</strain>
        <tissue evidence="2">Testis</tissue>
    </source>
</reference>
<reference evidence="2" key="6">
    <citation type="journal article" date="2002" name="Nature">
        <title>Analysis of the mouse transcriptome based on functional annotation of 60,770 full-length cDNAs.</title>
        <authorList>
            <consortium name="The FANTOM Consortium and the RIKEN Genome Exploration Research Group Phase I and II Team"/>
        </authorList>
    </citation>
    <scope>NUCLEOTIDE SEQUENCE</scope>
    <source>
        <strain evidence="2">C57BL/6J</strain>
        <tissue evidence="2">Testis</tissue>
    </source>
</reference>
<feature type="non-terminal residue" evidence="2">
    <location>
        <position position="1"/>
    </location>
</feature>
<evidence type="ECO:0000313" key="3">
    <source>
        <dbReference type="MGI" id="MGI:3704315"/>
    </source>
</evidence>
<reference evidence="2" key="8">
    <citation type="journal article" date="2005" name="Science">
        <title>Antisense Transcription in the Mammalian Transcriptome.</title>
        <authorList>
            <consortium name="RIKEN Genome Exploration Research Group and Genome Science Group (Genome Network Project Core Group) and the FANTOM Consortium"/>
        </authorList>
    </citation>
    <scope>NUCLEOTIDE SEQUENCE</scope>
    <source>
        <strain evidence="2">C57BL/6J</strain>
        <tissue evidence="2">Testis</tissue>
    </source>
</reference>
<dbReference type="AlphaFoldDB" id="Q9CVS2"/>
<reference evidence="2" key="7">
    <citation type="journal article" date="2005" name="Science">
        <title>The Transcriptional Landscape of the Mammalian Genome.</title>
        <authorList>
            <consortium name="The FANTOM Consortium"/>
            <consortium name="Riken Genome Exploration Research Group and Genome Science Group (Genome Network Project Core Group)"/>
        </authorList>
    </citation>
    <scope>NUCLEOTIDE SEQUENCE</scope>
    <source>
        <strain evidence="2">C57BL/6J</strain>
        <tissue evidence="2">Testis</tissue>
    </source>
</reference>
<reference evidence="2" key="3">
    <citation type="journal article" date="2000" name="Genome Res.">
        <title>RIKEN integrated sequence analysis (RISA) system--384-format sequencing pipeline with 384 multicapillary sequencer.</title>
        <authorList>
            <person name="Shibata K."/>
            <person name="Itoh M."/>
            <person name="Aizawa K."/>
            <person name="Nagaoka S."/>
            <person name="Sasaki N."/>
            <person name="Carninci P."/>
            <person name="Konno H."/>
            <person name="Akiyama J."/>
            <person name="Nishi K."/>
            <person name="Kitsunai T."/>
            <person name="Tashiro H."/>
            <person name="Itoh M."/>
            <person name="Sumi N."/>
            <person name="Ishii Y."/>
            <person name="Nakamura S."/>
            <person name="Hazama M."/>
            <person name="Nishine T."/>
            <person name="Harada A."/>
            <person name="Yamamoto R."/>
            <person name="Matsumoto H."/>
            <person name="Sakaguchi S."/>
            <person name="Ikegami T."/>
            <person name="Kashiwagi K."/>
            <person name="Fujiwake S."/>
            <person name="Inoue K."/>
            <person name="Togawa Y."/>
            <person name="Izawa M."/>
            <person name="Ohara E."/>
            <person name="Watahiki M."/>
            <person name="Yoneda Y."/>
            <person name="Ishikawa T."/>
            <person name="Ozawa K."/>
            <person name="Tanaka T."/>
            <person name="Matsuura S."/>
            <person name="Kawai J."/>
            <person name="Okazaki Y."/>
            <person name="Muramatsu M."/>
            <person name="Inoue Y."/>
            <person name="Kira A."/>
            <person name="Hayashizaki Y."/>
        </authorList>
    </citation>
    <scope>NUCLEOTIDE SEQUENCE</scope>
    <source>
        <strain evidence="2">C57BL/6J</strain>
        <tissue evidence="2">Testis</tissue>
    </source>
</reference>
<protein>
    <submittedName>
        <fullName evidence="2">Uncharacterized protein</fullName>
    </submittedName>
</protein>
<evidence type="ECO:0000256" key="1">
    <source>
        <dbReference type="SAM" id="MobiDB-lite"/>
    </source>
</evidence>